<proteinExistence type="predicted"/>
<reference evidence="1" key="2">
    <citation type="journal article" date="2022" name="New Phytol.">
        <title>Evolutionary transition to the ectomycorrhizal habit in the genomes of a hyperdiverse lineage of mushroom-forming fungi.</title>
        <authorList>
            <person name="Looney B."/>
            <person name="Miyauchi S."/>
            <person name="Morin E."/>
            <person name="Drula E."/>
            <person name="Courty P.E."/>
            <person name="Kohler A."/>
            <person name="Kuo A."/>
            <person name="LaButti K."/>
            <person name="Pangilinan J."/>
            <person name="Lipzen A."/>
            <person name="Riley R."/>
            <person name="Andreopoulos W."/>
            <person name="He G."/>
            <person name="Johnson J."/>
            <person name="Nolan M."/>
            <person name="Tritt A."/>
            <person name="Barry K.W."/>
            <person name="Grigoriev I.V."/>
            <person name="Nagy L.G."/>
            <person name="Hibbett D."/>
            <person name="Henrissat B."/>
            <person name="Matheny P.B."/>
            <person name="Labbe J."/>
            <person name="Martin F.M."/>
        </authorList>
    </citation>
    <scope>NUCLEOTIDE SEQUENCE</scope>
    <source>
        <strain evidence="1">HHB10654</strain>
    </source>
</reference>
<dbReference type="EMBL" id="MU277190">
    <property type="protein sequence ID" value="KAI0067480.1"/>
    <property type="molecule type" value="Genomic_DNA"/>
</dbReference>
<organism evidence="1 2">
    <name type="scientific">Artomyces pyxidatus</name>
    <dbReference type="NCBI Taxonomy" id="48021"/>
    <lineage>
        <taxon>Eukaryota</taxon>
        <taxon>Fungi</taxon>
        <taxon>Dikarya</taxon>
        <taxon>Basidiomycota</taxon>
        <taxon>Agaricomycotina</taxon>
        <taxon>Agaricomycetes</taxon>
        <taxon>Russulales</taxon>
        <taxon>Auriscalpiaceae</taxon>
        <taxon>Artomyces</taxon>
    </lineage>
</organism>
<reference evidence="1" key="1">
    <citation type="submission" date="2021-03" db="EMBL/GenBank/DDBJ databases">
        <authorList>
            <consortium name="DOE Joint Genome Institute"/>
            <person name="Ahrendt S."/>
            <person name="Looney B.P."/>
            <person name="Miyauchi S."/>
            <person name="Morin E."/>
            <person name="Drula E."/>
            <person name="Courty P.E."/>
            <person name="Chicoki N."/>
            <person name="Fauchery L."/>
            <person name="Kohler A."/>
            <person name="Kuo A."/>
            <person name="Labutti K."/>
            <person name="Pangilinan J."/>
            <person name="Lipzen A."/>
            <person name="Riley R."/>
            <person name="Andreopoulos W."/>
            <person name="He G."/>
            <person name="Johnson J."/>
            <person name="Barry K.W."/>
            <person name="Grigoriev I.V."/>
            <person name="Nagy L."/>
            <person name="Hibbett D."/>
            <person name="Henrissat B."/>
            <person name="Matheny P.B."/>
            <person name="Labbe J."/>
            <person name="Martin F."/>
        </authorList>
    </citation>
    <scope>NUCLEOTIDE SEQUENCE</scope>
    <source>
        <strain evidence="1">HHB10654</strain>
    </source>
</reference>
<evidence type="ECO:0000313" key="1">
    <source>
        <dbReference type="EMBL" id="KAI0067480.1"/>
    </source>
</evidence>
<dbReference type="Proteomes" id="UP000814140">
    <property type="component" value="Unassembled WGS sequence"/>
</dbReference>
<name>A0ACB8TGG0_9AGAM</name>
<comment type="caution">
    <text evidence="1">The sequence shown here is derived from an EMBL/GenBank/DDBJ whole genome shotgun (WGS) entry which is preliminary data.</text>
</comment>
<evidence type="ECO:0000313" key="2">
    <source>
        <dbReference type="Proteomes" id="UP000814140"/>
    </source>
</evidence>
<keyword evidence="2" id="KW-1185">Reference proteome</keyword>
<protein>
    <submittedName>
        <fullName evidence="1">DNA mismatch repair protein MutL</fullName>
    </submittedName>
</protein>
<accession>A0ACB8TGG0</accession>
<gene>
    <name evidence="1" type="ORF">BV25DRAFT_1848027</name>
</gene>
<sequence length="1042" mass="114219">MSQESSLPHNAVKPIDQHAIHQLTSGQVVIDLQTAVKELVENSLDAKATNIEVRFKDYGLKSIEVIDNGTGIGSEDFDSIGLKHHTSKLAAFEDLTSVTTFGFRGEALSSLCALSASVVITTATAHTPFGTILELNRDGTVKSRSGKVARQRGTTVSVSGLFTPLPVRRKELERNVKREFGKALHLLNAYALVPCTHGVPAVLLSVSNTVQGKKSVQLRTDGSDSLRAAVSALWGPKMLENIVELNLDFDVETERSVLRRRGQETSNTMTSGVRVRGLISKFSVGGGRTGIDRQFFYINHRPCNISKVQKALNEVYRTFNMHQSPFIVADFILPPDSCDINVSPDKRTILLHSESSLIEALKHAVTDSFSSSRSTFTVNTSQAPSKPSGPERINSQLVPFVEENRPYPAQTDEHPLSHGIQQNPKTHPVPLSGAQDEVRGIEESGGELGVSASGVDDVLNSADQPSRNSDPLRPTLSTTAKSSSFDNLNLSPIRPSRRDPDNGITDRCLDGRRDGRSSFSGRTPARVESILVGHEQKAKTRQVQTVLDTSGASWNLQRSVSTDRGEPPKKKVRQDDVKQPKNASSTSDRRGVRATMREHLKGFASSGSQPASSNVDEEDDGEDRRTGDGDEEMDTEREEPATEIQEARGQLGDSDEPMDIDEKDHTQPSSSHDTTEIDELQDTTSCSAKTPPAVPDNQDVIDLTEEGDDDIPMETRAPLDHSSSLVPETSHGSSKAVQMEILRTDSTELTSAVFDIDRVTRAWRGLHERLSRSQVALASEPSPSAMHALRSKAGVTTSDADVAGEALTRVLHKDDFHAMEVIGQFNLGFIITRLQKPCGTAGDPSRGVGSLDLNDDLFIVDQHAADEKYNFETLQQTTKIESQRLYRPRVLELTAADELVAIDNIDILKQNGFEIEVEDGDSMGERRIKLTAQPVSKNTVFDVQDLEELLHLLQDRPTGTMVRCSKARSMFAMRACRKSTMVGAALQTKQMTAIVRHMGAMEQPWNCPHGRPTMRHLSDISPMKERSGNKQVDWAAFGPFQG</sequence>